<reference evidence="2" key="1">
    <citation type="journal article" date="2019" name="Int. J. Syst. Evol. Microbiol.">
        <title>The Global Catalogue of Microorganisms (GCM) 10K type strain sequencing project: providing services to taxonomists for standard genome sequencing and annotation.</title>
        <authorList>
            <consortium name="The Broad Institute Genomics Platform"/>
            <consortium name="The Broad Institute Genome Sequencing Center for Infectious Disease"/>
            <person name="Wu L."/>
            <person name="Ma J."/>
        </authorList>
    </citation>
    <scope>NUCLEOTIDE SEQUENCE [LARGE SCALE GENOMIC DNA]</scope>
    <source>
        <strain evidence="2">JCM 17068</strain>
    </source>
</reference>
<keyword evidence="2" id="KW-1185">Reference proteome</keyword>
<evidence type="ECO:0000313" key="1">
    <source>
        <dbReference type="EMBL" id="GAA4055503.1"/>
    </source>
</evidence>
<dbReference type="Proteomes" id="UP001500426">
    <property type="component" value="Unassembled WGS sequence"/>
</dbReference>
<name>A0ABP7UYC5_9FLAO</name>
<dbReference type="EMBL" id="BAABCS010000020">
    <property type="protein sequence ID" value="GAA4055503.1"/>
    <property type="molecule type" value="Genomic_DNA"/>
</dbReference>
<gene>
    <name evidence="1" type="ORF">GCM10022388_22630</name>
</gene>
<accession>A0ABP7UYC5</accession>
<organism evidence="1 2">
    <name type="scientific">Flavobacterium chungnamense</name>
    <dbReference type="NCBI Taxonomy" id="706182"/>
    <lineage>
        <taxon>Bacteria</taxon>
        <taxon>Pseudomonadati</taxon>
        <taxon>Bacteroidota</taxon>
        <taxon>Flavobacteriia</taxon>
        <taxon>Flavobacteriales</taxon>
        <taxon>Flavobacteriaceae</taxon>
        <taxon>Flavobacterium</taxon>
    </lineage>
</organism>
<proteinExistence type="predicted"/>
<sequence length="60" mass="6874">MKKWSCAVNVKSNYISINYNLPKSQKIIKKIIIVLIQPPPNFLAEYPAINVLKNPFIGLF</sequence>
<comment type="caution">
    <text evidence="1">The sequence shown here is derived from an EMBL/GenBank/DDBJ whole genome shotgun (WGS) entry which is preliminary data.</text>
</comment>
<protein>
    <submittedName>
        <fullName evidence="1">Uncharacterized protein</fullName>
    </submittedName>
</protein>
<evidence type="ECO:0000313" key="2">
    <source>
        <dbReference type="Proteomes" id="UP001500426"/>
    </source>
</evidence>